<feature type="domain" description="FAD dependent oxidoreductase" evidence="6">
    <location>
        <begin position="11"/>
        <end position="377"/>
    </location>
</feature>
<dbReference type="Pfam" id="PF01266">
    <property type="entry name" value="DAO"/>
    <property type="match status" value="1"/>
</dbReference>
<keyword evidence="8" id="KW-1185">Reference proteome</keyword>
<proteinExistence type="inferred from homology"/>
<keyword evidence="5" id="KW-1133">Transmembrane helix</keyword>
<dbReference type="AlphaFoldDB" id="A0A517R8D4"/>
<dbReference type="NCBIfam" id="TIGR03364">
    <property type="entry name" value="HpnW_proposed"/>
    <property type="match status" value="1"/>
</dbReference>
<feature type="transmembrane region" description="Helical" evidence="5">
    <location>
        <begin position="12"/>
        <end position="29"/>
    </location>
</feature>
<dbReference type="InterPro" id="IPR006076">
    <property type="entry name" value="FAD-dep_OxRdtase"/>
</dbReference>
<gene>
    <name evidence="7" type="ORF">Pan241w_01850</name>
</gene>
<dbReference type="RefSeq" id="WP_145209570.1">
    <property type="nucleotide sequence ID" value="NZ_CP036269.1"/>
</dbReference>
<dbReference type="OrthoDB" id="9799943at2"/>
<keyword evidence="3" id="KW-0285">Flavoprotein</keyword>
<keyword evidence="4" id="KW-0560">Oxidoreductase</keyword>
<dbReference type="Proteomes" id="UP000317171">
    <property type="component" value="Chromosome"/>
</dbReference>
<accession>A0A517R8D4</accession>
<evidence type="ECO:0000256" key="5">
    <source>
        <dbReference type="SAM" id="Phobius"/>
    </source>
</evidence>
<evidence type="ECO:0000256" key="4">
    <source>
        <dbReference type="ARBA" id="ARBA00023002"/>
    </source>
</evidence>
<comment type="similarity">
    <text evidence="2">Belongs to the DadA oxidoreductase family.</text>
</comment>
<dbReference type="GO" id="GO:0016491">
    <property type="term" value="F:oxidoreductase activity"/>
    <property type="evidence" value="ECO:0007669"/>
    <property type="project" value="UniProtKB-KW"/>
</dbReference>
<dbReference type="InterPro" id="IPR017741">
    <property type="entry name" value="FAD-dependent_OxRdtase_HpnW"/>
</dbReference>
<name>A0A517R8D4_9PLAN</name>
<evidence type="ECO:0000256" key="2">
    <source>
        <dbReference type="ARBA" id="ARBA00009410"/>
    </source>
</evidence>
<dbReference type="Gene3D" id="3.30.9.10">
    <property type="entry name" value="D-Amino Acid Oxidase, subunit A, domain 2"/>
    <property type="match status" value="1"/>
</dbReference>
<evidence type="ECO:0000256" key="3">
    <source>
        <dbReference type="ARBA" id="ARBA00022630"/>
    </source>
</evidence>
<dbReference type="EMBL" id="CP036269">
    <property type="protein sequence ID" value="QDT40132.1"/>
    <property type="molecule type" value="Genomic_DNA"/>
</dbReference>
<comment type="cofactor">
    <cofactor evidence="1">
        <name>FAD</name>
        <dbReference type="ChEBI" id="CHEBI:57692"/>
    </cofactor>
</comment>
<dbReference type="PANTHER" id="PTHR13847">
    <property type="entry name" value="SARCOSINE DEHYDROGENASE-RELATED"/>
    <property type="match status" value="1"/>
</dbReference>
<dbReference type="KEGG" id="gaz:Pan241w_01850"/>
<dbReference type="PANTHER" id="PTHR13847:SF286">
    <property type="entry name" value="D-AMINO ACID DEHYDROGENASE"/>
    <property type="match status" value="1"/>
</dbReference>
<keyword evidence="5" id="KW-0812">Transmembrane</keyword>
<keyword evidence="5" id="KW-0472">Membrane</keyword>
<evidence type="ECO:0000259" key="6">
    <source>
        <dbReference type="Pfam" id="PF01266"/>
    </source>
</evidence>
<dbReference type="Gene3D" id="3.50.50.60">
    <property type="entry name" value="FAD/NAD(P)-binding domain"/>
    <property type="match status" value="1"/>
</dbReference>
<sequence>MSSPTSPTRYDVIVIGGGVLGAFHAFFAMRRGFKTLLIERNLFPQQASIRNFGLIIPSAMPAGIWRDRALASCEIYSELSELLGTPLRRVGTQYLAHSDEEATFLKRLASEQNDVHCPSEFLNAGDTIRTSCCLNPEFCKGSLLFPQDLQLDPGPFFRAFVNWLTCTSDCDYLPKTTAVSIEERPQHSQITTADGKPFHAKQVFVCSGADLQTLYPEIYATANLQYCKLQMLKLSNPENRTLGTNIASPIALTRYPAFLNAQYSQGVSLPLPEQELLDRGIQIWITQNENNEFILGDSHEYTDEPPTEFLSAEIESLIINYARKMFVNLDFQVTDRWCGIYTEEKSAGLFQHTISDRVQLVTGIGGKGMTTGPGLAKENIGQLSL</sequence>
<organism evidence="7 8">
    <name type="scientific">Gimesia alba</name>
    <dbReference type="NCBI Taxonomy" id="2527973"/>
    <lineage>
        <taxon>Bacteria</taxon>
        <taxon>Pseudomonadati</taxon>
        <taxon>Planctomycetota</taxon>
        <taxon>Planctomycetia</taxon>
        <taxon>Planctomycetales</taxon>
        <taxon>Planctomycetaceae</taxon>
        <taxon>Gimesia</taxon>
    </lineage>
</organism>
<dbReference type="InterPro" id="IPR036188">
    <property type="entry name" value="FAD/NAD-bd_sf"/>
</dbReference>
<evidence type="ECO:0000313" key="7">
    <source>
        <dbReference type="EMBL" id="QDT40132.1"/>
    </source>
</evidence>
<dbReference type="SUPFAM" id="SSF51905">
    <property type="entry name" value="FAD/NAD(P)-binding domain"/>
    <property type="match status" value="1"/>
</dbReference>
<dbReference type="GO" id="GO:0005737">
    <property type="term" value="C:cytoplasm"/>
    <property type="evidence" value="ECO:0007669"/>
    <property type="project" value="TreeGrafter"/>
</dbReference>
<protein>
    <submittedName>
        <fullName evidence="7">N-methyltryptophan oxidase</fullName>
    </submittedName>
</protein>
<evidence type="ECO:0000256" key="1">
    <source>
        <dbReference type="ARBA" id="ARBA00001974"/>
    </source>
</evidence>
<evidence type="ECO:0000313" key="8">
    <source>
        <dbReference type="Proteomes" id="UP000317171"/>
    </source>
</evidence>
<reference evidence="7 8" key="1">
    <citation type="submission" date="2019-02" db="EMBL/GenBank/DDBJ databases">
        <title>Deep-cultivation of Planctomycetes and their phenomic and genomic characterization uncovers novel biology.</title>
        <authorList>
            <person name="Wiegand S."/>
            <person name="Jogler M."/>
            <person name="Boedeker C."/>
            <person name="Pinto D."/>
            <person name="Vollmers J."/>
            <person name="Rivas-Marin E."/>
            <person name="Kohn T."/>
            <person name="Peeters S.H."/>
            <person name="Heuer A."/>
            <person name="Rast P."/>
            <person name="Oberbeckmann S."/>
            <person name="Bunk B."/>
            <person name="Jeske O."/>
            <person name="Meyerdierks A."/>
            <person name="Storesund J.E."/>
            <person name="Kallscheuer N."/>
            <person name="Luecker S."/>
            <person name="Lage O.M."/>
            <person name="Pohl T."/>
            <person name="Merkel B.J."/>
            <person name="Hornburger P."/>
            <person name="Mueller R.-W."/>
            <person name="Bruemmer F."/>
            <person name="Labrenz M."/>
            <person name="Spormann A.M."/>
            <person name="Op den Camp H."/>
            <person name="Overmann J."/>
            <person name="Amann R."/>
            <person name="Jetten M.S.M."/>
            <person name="Mascher T."/>
            <person name="Medema M.H."/>
            <person name="Devos D.P."/>
            <person name="Kaster A.-K."/>
            <person name="Ovreas L."/>
            <person name="Rohde M."/>
            <person name="Galperin M.Y."/>
            <person name="Jogler C."/>
        </authorList>
    </citation>
    <scope>NUCLEOTIDE SEQUENCE [LARGE SCALE GENOMIC DNA]</scope>
    <source>
        <strain evidence="7 8">Pan241w</strain>
    </source>
</reference>